<sequence>MINTNTLDNGIKVVLEKMDSVRSVAVGVWVRTGSVFEDLENNGISHFIEHMLFKGTKNRTAKQIAEDMSAIGGHLNAFTAKEYTCYYAQTLDEHIEIAMEILGDMLQNSLFADEDIEKEHTVILDEIDMYEDSPEDIAHDLFQQNVWQGQSLGYNILGTKENIKKIKRDELLKYFNENYYGQNIVISVAGNFEETKIMNALNEIFKDIPSDIENEMVYNPEYNKSFIYKDKDIEQAHLCLGFPGIDYLSKDLYTLAILNTVLGGGMNSRLFQSIREEKGLAYSIYSYTSTYKYTGLLYIYAASNPIYVEEVFVQIKEEIKKLRENLITEEELNKIKEQLKSNYIIGLESTNSKMSSNGKSIILLGRVKTQDEIIEKLNSVTLDDFKVLTDKILQYDKLSLSLVGRINNLDIGRIKELWEKE</sequence>
<evidence type="ECO:0000259" key="4">
    <source>
        <dbReference type="Pfam" id="PF00675"/>
    </source>
</evidence>
<dbReference type="Pfam" id="PF05193">
    <property type="entry name" value="Peptidase_M16_C"/>
    <property type="match status" value="1"/>
</dbReference>
<feature type="domain" description="Peptidase M16 C-terminal" evidence="5">
    <location>
        <begin position="165"/>
        <end position="339"/>
    </location>
</feature>
<dbReference type="EMBL" id="SMAL01000004">
    <property type="protein sequence ID" value="TCT15044.1"/>
    <property type="molecule type" value="Genomic_DNA"/>
</dbReference>
<keyword evidence="3" id="KW-0175">Coiled coil</keyword>
<keyword evidence="7" id="KW-1185">Reference proteome</keyword>
<dbReference type="AlphaFoldDB" id="A0A4R3MLR8"/>
<dbReference type="InterPro" id="IPR011249">
    <property type="entry name" value="Metalloenz_LuxS/M16"/>
</dbReference>
<feature type="coiled-coil region" evidence="3">
    <location>
        <begin position="312"/>
        <end position="339"/>
    </location>
</feature>
<dbReference type="OrthoDB" id="9811314at2"/>
<dbReference type="InterPro" id="IPR011765">
    <property type="entry name" value="Pept_M16_N"/>
</dbReference>
<dbReference type="RefSeq" id="WP_132251972.1">
    <property type="nucleotide sequence ID" value="NZ_SMAL01000004.1"/>
</dbReference>
<name>A0A4R3MLR8_9FIRM</name>
<dbReference type="FunFam" id="3.30.830.10:FF:000008">
    <property type="entry name" value="Mitochondrial-processing peptidase subunit beta"/>
    <property type="match status" value="1"/>
</dbReference>
<evidence type="ECO:0000313" key="7">
    <source>
        <dbReference type="Proteomes" id="UP000294902"/>
    </source>
</evidence>
<feature type="domain" description="Peptidase M16 N-terminal" evidence="4">
    <location>
        <begin position="12"/>
        <end position="160"/>
    </location>
</feature>
<dbReference type="GO" id="GO:0006508">
    <property type="term" value="P:proteolysis"/>
    <property type="evidence" value="ECO:0007669"/>
    <property type="project" value="InterPro"/>
</dbReference>
<dbReference type="PROSITE" id="PS00143">
    <property type="entry name" value="INSULINASE"/>
    <property type="match status" value="1"/>
</dbReference>
<dbReference type="InterPro" id="IPR007863">
    <property type="entry name" value="Peptidase_M16_C"/>
</dbReference>
<evidence type="ECO:0000259" key="5">
    <source>
        <dbReference type="Pfam" id="PF05193"/>
    </source>
</evidence>
<accession>A0A4R3MLR8</accession>
<dbReference type="GO" id="GO:0004222">
    <property type="term" value="F:metalloendopeptidase activity"/>
    <property type="evidence" value="ECO:0007669"/>
    <property type="project" value="InterPro"/>
</dbReference>
<dbReference type="PANTHER" id="PTHR11851:SF49">
    <property type="entry name" value="MITOCHONDRIAL-PROCESSING PEPTIDASE SUBUNIT ALPHA"/>
    <property type="match status" value="1"/>
</dbReference>
<evidence type="ECO:0000313" key="6">
    <source>
        <dbReference type="EMBL" id="TCT15044.1"/>
    </source>
</evidence>
<dbReference type="PANTHER" id="PTHR11851">
    <property type="entry name" value="METALLOPROTEASE"/>
    <property type="match status" value="1"/>
</dbReference>
<comment type="caution">
    <text evidence="6">The sequence shown here is derived from an EMBL/GenBank/DDBJ whole genome shotgun (WGS) entry which is preliminary data.</text>
</comment>
<reference evidence="6 7" key="1">
    <citation type="submission" date="2019-03" db="EMBL/GenBank/DDBJ databases">
        <title>Genomic Encyclopedia of Type Strains, Phase IV (KMG-IV): sequencing the most valuable type-strain genomes for metagenomic binning, comparative biology and taxonomic classification.</title>
        <authorList>
            <person name="Goeker M."/>
        </authorList>
    </citation>
    <scope>NUCLEOTIDE SEQUENCE [LARGE SCALE GENOMIC DNA]</scope>
    <source>
        <strain evidence="6 7">DSM 24629</strain>
    </source>
</reference>
<gene>
    <name evidence="6" type="ORF">EDC18_104194</name>
</gene>
<dbReference type="InterPro" id="IPR001431">
    <property type="entry name" value="Pept_M16_Zn_BS"/>
</dbReference>
<dbReference type="Proteomes" id="UP000294902">
    <property type="component" value="Unassembled WGS sequence"/>
</dbReference>
<evidence type="ECO:0000256" key="2">
    <source>
        <dbReference type="RuleBase" id="RU004447"/>
    </source>
</evidence>
<comment type="similarity">
    <text evidence="1 2">Belongs to the peptidase M16 family.</text>
</comment>
<dbReference type="GO" id="GO:0046872">
    <property type="term" value="F:metal ion binding"/>
    <property type="evidence" value="ECO:0007669"/>
    <property type="project" value="InterPro"/>
</dbReference>
<evidence type="ECO:0000256" key="3">
    <source>
        <dbReference type="SAM" id="Coils"/>
    </source>
</evidence>
<dbReference type="Gene3D" id="3.30.830.10">
    <property type="entry name" value="Metalloenzyme, LuxS/M16 peptidase-like"/>
    <property type="match status" value="2"/>
</dbReference>
<proteinExistence type="inferred from homology"/>
<protein>
    <submittedName>
        <fullName evidence="6">Putative Zn-dependent peptidase</fullName>
    </submittedName>
</protein>
<dbReference type="InterPro" id="IPR050361">
    <property type="entry name" value="MPP/UQCRC_Complex"/>
</dbReference>
<dbReference type="SUPFAM" id="SSF63411">
    <property type="entry name" value="LuxS/MPP-like metallohydrolase"/>
    <property type="match status" value="2"/>
</dbReference>
<dbReference type="Pfam" id="PF00675">
    <property type="entry name" value="Peptidase_M16"/>
    <property type="match status" value="1"/>
</dbReference>
<organism evidence="6 7">
    <name type="scientific">Natranaerovirga pectinivora</name>
    <dbReference type="NCBI Taxonomy" id="682400"/>
    <lineage>
        <taxon>Bacteria</taxon>
        <taxon>Bacillati</taxon>
        <taxon>Bacillota</taxon>
        <taxon>Clostridia</taxon>
        <taxon>Lachnospirales</taxon>
        <taxon>Natranaerovirgaceae</taxon>
        <taxon>Natranaerovirga</taxon>
    </lineage>
</organism>
<evidence type="ECO:0000256" key="1">
    <source>
        <dbReference type="ARBA" id="ARBA00007261"/>
    </source>
</evidence>